<dbReference type="Pfam" id="PF08545">
    <property type="entry name" value="ACP_syn_III"/>
    <property type="match status" value="1"/>
</dbReference>
<evidence type="ECO:0000313" key="5">
    <source>
        <dbReference type="EMBL" id="TDR47685.1"/>
    </source>
</evidence>
<reference evidence="5 6" key="1">
    <citation type="submission" date="2019-03" db="EMBL/GenBank/DDBJ databases">
        <title>Genomic Encyclopedia of Type Strains, Phase IV (KMG-IV): sequencing the most valuable type-strain genomes for metagenomic binning, comparative biology and taxonomic classification.</title>
        <authorList>
            <person name="Goeker M."/>
        </authorList>
    </citation>
    <scope>NUCLEOTIDE SEQUENCE [LARGE SCALE GENOMIC DNA]</scope>
    <source>
        <strain evidence="5 6">DSM 21667</strain>
    </source>
</reference>
<evidence type="ECO:0000313" key="6">
    <source>
        <dbReference type="Proteomes" id="UP000295293"/>
    </source>
</evidence>
<accession>A0A4R6Z7E3</accession>
<dbReference type="AlphaFoldDB" id="A0A4R6Z7E3"/>
<feature type="domain" description="Beta-ketoacyl-[acyl-carrier-protein] synthase III C-terminal" evidence="3">
    <location>
        <begin position="252"/>
        <end position="334"/>
    </location>
</feature>
<dbReference type="NCBIfam" id="NF006720">
    <property type="entry name" value="PRK09258.1"/>
    <property type="match status" value="1"/>
</dbReference>
<evidence type="ECO:0000256" key="1">
    <source>
        <dbReference type="ARBA" id="ARBA00022679"/>
    </source>
</evidence>
<dbReference type="PANTHER" id="PTHR34069:SF3">
    <property type="entry name" value="ACYL-COA:ACYL-COA ALKYLTRANSFERASE"/>
    <property type="match status" value="1"/>
</dbReference>
<dbReference type="InterPro" id="IPR013747">
    <property type="entry name" value="ACP_syn_III_C"/>
</dbReference>
<dbReference type="RefSeq" id="WP_133817398.1">
    <property type="nucleotide sequence ID" value="NZ_SNZH01000002.1"/>
</dbReference>
<protein>
    <submittedName>
        <fullName evidence="5">3-oxoacyl-[acyl-carrier-protein] synthase-3</fullName>
    </submittedName>
</protein>
<comment type="caution">
    <text evidence="5">The sequence shown here is derived from an EMBL/GenBank/DDBJ whole genome shotgun (WGS) entry which is preliminary data.</text>
</comment>
<dbReference type="EMBL" id="SNZH01000002">
    <property type="protein sequence ID" value="TDR47685.1"/>
    <property type="molecule type" value="Genomic_DNA"/>
</dbReference>
<feature type="domain" description="Beta-ketoacyl-[acyl-carrier-protein] synthase III N-terminal" evidence="4">
    <location>
        <begin position="117"/>
        <end position="209"/>
    </location>
</feature>
<dbReference type="OrthoDB" id="9788274at2"/>
<dbReference type="Pfam" id="PF08541">
    <property type="entry name" value="ACP_syn_III_C"/>
    <property type="match status" value="1"/>
</dbReference>
<keyword evidence="6" id="KW-1185">Reference proteome</keyword>
<dbReference type="Gene3D" id="3.40.47.10">
    <property type="match status" value="2"/>
</dbReference>
<name>A0A4R6Z7E3_9GAMM</name>
<evidence type="ECO:0000259" key="3">
    <source>
        <dbReference type="Pfam" id="PF08541"/>
    </source>
</evidence>
<sequence>MLFKHVAIASVAHIDAPVRLTSAELNERLKPTIQRLGIRDNMLEDVAGIHARRIWAKDTMPSEAATAAAQKALAESGVPHEKIGILINTSVCRDYLEPSTASIVHGNLGLADTCQNFDVGNACLAFLSGMDIAARMIERGDIEYALIVDGETSNLITEKTIERMLSPDIDEKEFRSEFASLTLGSGAAAMVMGRSELLPDGHQFLGSVTRAATEFSHLCRGNLDRMITDTRSLLIEGLKLAGKTFQAARAALGWVIDELDEFVIHQISRVHTEEFCRLLGIDPKKVHAIFPEHGNIGPASVPIVLSKLKEMGRLQKGKRIALLGIGSGLNCSMAEVVW</sequence>
<evidence type="ECO:0000256" key="2">
    <source>
        <dbReference type="ARBA" id="ARBA00023315"/>
    </source>
</evidence>
<keyword evidence="1" id="KW-0808">Transferase</keyword>
<dbReference type="InterPro" id="IPR013751">
    <property type="entry name" value="ACP_syn_III_N"/>
</dbReference>
<dbReference type="PANTHER" id="PTHR34069">
    <property type="entry name" value="3-OXOACYL-[ACYL-CARRIER-PROTEIN] SYNTHASE 3"/>
    <property type="match status" value="1"/>
</dbReference>
<dbReference type="GO" id="GO:0044550">
    <property type="term" value="P:secondary metabolite biosynthetic process"/>
    <property type="evidence" value="ECO:0007669"/>
    <property type="project" value="TreeGrafter"/>
</dbReference>
<proteinExistence type="predicted"/>
<evidence type="ECO:0000259" key="4">
    <source>
        <dbReference type="Pfam" id="PF08545"/>
    </source>
</evidence>
<dbReference type="InterPro" id="IPR016039">
    <property type="entry name" value="Thiolase-like"/>
</dbReference>
<dbReference type="CDD" id="cd00830">
    <property type="entry name" value="KAS_III"/>
    <property type="match status" value="1"/>
</dbReference>
<dbReference type="GO" id="GO:0004315">
    <property type="term" value="F:3-oxoacyl-[acyl-carrier-protein] synthase activity"/>
    <property type="evidence" value="ECO:0007669"/>
    <property type="project" value="InterPro"/>
</dbReference>
<organism evidence="5 6">
    <name type="scientific">Tahibacter aquaticus</name>
    <dbReference type="NCBI Taxonomy" id="520092"/>
    <lineage>
        <taxon>Bacteria</taxon>
        <taxon>Pseudomonadati</taxon>
        <taxon>Pseudomonadota</taxon>
        <taxon>Gammaproteobacteria</taxon>
        <taxon>Lysobacterales</taxon>
        <taxon>Rhodanobacteraceae</taxon>
        <taxon>Tahibacter</taxon>
    </lineage>
</organism>
<dbReference type="Proteomes" id="UP000295293">
    <property type="component" value="Unassembled WGS sequence"/>
</dbReference>
<dbReference type="SUPFAM" id="SSF53901">
    <property type="entry name" value="Thiolase-like"/>
    <property type="match status" value="1"/>
</dbReference>
<keyword evidence="2" id="KW-0012">Acyltransferase</keyword>
<dbReference type="GO" id="GO:0006633">
    <property type="term" value="P:fatty acid biosynthetic process"/>
    <property type="evidence" value="ECO:0007669"/>
    <property type="project" value="InterPro"/>
</dbReference>
<gene>
    <name evidence="5" type="ORF">DFR29_102345</name>
</gene>